<feature type="transmembrane region" description="Helical" evidence="7">
    <location>
        <begin position="396"/>
        <end position="416"/>
    </location>
</feature>
<feature type="transmembrane region" description="Helical" evidence="7">
    <location>
        <begin position="423"/>
        <end position="442"/>
    </location>
</feature>
<dbReference type="GO" id="GO:0022857">
    <property type="term" value="F:transmembrane transporter activity"/>
    <property type="evidence" value="ECO:0007669"/>
    <property type="project" value="InterPro"/>
</dbReference>
<organism evidence="9 10">
    <name type="scientific">Mycena indigotica</name>
    <dbReference type="NCBI Taxonomy" id="2126181"/>
    <lineage>
        <taxon>Eukaryota</taxon>
        <taxon>Fungi</taxon>
        <taxon>Dikarya</taxon>
        <taxon>Basidiomycota</taxon>
        <taxon>Agaricomycotina</taxon>
        <taxon>Agaricomycetes</taxon>
        <taxon>Agaricomycetidae</taxon>
        <taxon>Agaricales</taxon>
        <taxon>Marasmiineae</taxon>
        <taxon>Mycenaceae</taxon>
        <taxon>Mycena</taxon>
    </lineage>
</organism>
<keyword evidence="6 7" id="KW-0472">Membrane</keyword>
<protein>
    <submittedName>
        <fullName evidence="9">MFS domain-containing protein</fullName>
    </submittedName>
</protein>
<dbReference type="PROSITE" id="PS50850">
    <property type="entry name" value="MFS"/>
    <property type="match status" value="1"/>
</dbReference>
<gene>
    <name evidence="9" type="ORF">MIND_01022600</name>
</gene>
<dbReference type="InterPro" id="IPR020846">
    <property type="entry name" value="MFS_dom"/>
</dbReference>
<dbReference type="PANTHER" id="PTHR23511">
    <property type="entry name" value="SYNAPTIC VESICLE GLYCOPROTEIN 2"/>
    <property type="match status" value="1"/>
</dbReference>
<evidence type="ECO:0000256" key="7">
    <source>
        <dbReference type="SAM" id="Phobius"/>
    </source>
</evidence>
<evidence type="ECO:0000256" key="1">
    <source>
        <dbReference type="ARBA" id="ARBA00004141"/>
    </source>
</evidence>
<evidence type="ECO:0000313" key="10">
    <source>
        <dbReference type="Proteomes" id="UP000636479"/>
    </source>
</evidence>
<comment type="subcellular location">
    <subcellularLocation>
        <location evidence="1">Membrane</location>
        <topology evidence="1">Multi-pass membrane protein</topology>
    </subcellularLocation>
</comment>
<sequence>MSEEKVHDRVDDGEKVEAADNSSVSALISKARQEGLKPIFLAKVEVLNHAIAECGMGRYQWELFFTAGFGWFADNLWLQAIAILMPSIANQHNFPDYSSNIRMATFALYVGLICGATFWGMTCDVIGRRTAWNATLFISGIFGIAAGASPNFVTLGAMLALIGFGVGGNLPVDGALFLEFLPGPYQYLLTLLSVWWAIGQVVGSLISWVFLAKFSCNADLIGTLVNGAVYRCDNTNNNGWRYSYYTMGALMVVMGVFRFFCFPMDESPKFLLSIGRDQEAVDVIHRIAKKNKVKSNLTVQHLLDAATPYLEPGSEMPQVKFTTWGLLVNGLEHLSFDNVRGLFATPRLAYSSSLIIFIYGALGLAYPLFNAFLGAYLSSREKDTGNTGIDATYSAYTYQAACGVGGSILAAAMVQWSRTGRKFSMAIFTILSGVFLFALTAARTSVQVNALVSIASFWENAFYGVLYGYAPEVFPTPRRGTGDAFAAASSRVTGLFAPIIAVYSNAGKTPNGPVYASAAIFIFTGLTMLGLPIETVGVTAL</sequence>
<feature type="transmembrane region" description="Helical" evidence="7">
    <location>
        <begin position="354"/>
        <end position="376"/>
    </location>
</feature>
<comment type="caution">
    <text evidence="9">The sequence shown here is derived from an EMBL/GenBank/DDBJ whole genome shotgun (WGS) entry which is preliminary data.</text>
</comment>
<dbReference type="EMBL" id="JACAZF010000009">
    <property type="protein sequence ID" value="KAF7294847.1"/>
    <property type="molecule type" value="Genomic_DNA"/>
</dbReference>
<dbReference type="GO" id="GO:0016020">
    <property type="term" value="C:membrane"/>
    <property type="evidence" value="ECO:0007669"/>
    <property type="project" value="UniProtKB-SubCell"/>
</dbReference>
<dbReference type="InterPro" id="IPR036259">
    <property type="entry name" value="MFS_trans_sf"/>
</dbReference>
<accession>A0A8H6S9J0</accession>
<feature type="transmembrane region" description="Helical" evidence="7">
    <location>
        <begin position="242"/>
        <end position="261"/>
    </location>
</feature>
<evidence type="ECO:0000256" key="4">
    <source>
        <dbReference type="ARBA" id="ARBA00022692"/>
    </source>
</evidence>
<dbReference type="RefSeq" id="XP_037216210.1">
    <property type="nucleotide sequence ID" value="XM_037366816.1"/>
</dbReference>
<reference evidence="9" key="1">
    <citation type="submission" date="2020-05" db="EMBL/GenBank/DDBJ databases">
        <title>Mycena genomes resolve the evolution of fungal bioluminescence.</title>
        <authorList>
            <person name="Tsai I.J."/>
        </authorList>
    </citation>
    <scope>NUCLEOTIDE SEQUENCE</scope>
    <source>
        <strain evidence="9">171206Taipei</strain>
    </source>
</reference>
<proteinExistence type="inferred from homology"/>
<dbReference type="InterPro" id="IPR011701">
    <property type="entry name" value="MFS"/>
</dbReference>
<feature type="transmembrane region" description="Helical" evidence="7">
    <location>
        <begin position="131"/>
        <end position="149"/>
    </location>
</feature>
<feature type="domain" description="Major facilitator superfamily (MFS) profile" evidence="8">
    <location>
        <begin position="63"/>
        <end position="541"/>
    </location>
</feature>
<feature type="transmembrane region" description="Helical" evidence="7">
    <location>
        <begin position="482"/>
        <end position="503"/>
    </location>
</feature>
<dbReference type="AlphaFoldDB" id="A0A8H6S9J0"/>
<keyword evidence="10" id="KW-1185">Reference proteome</keyword>
<evidence type="ECO:0000256" key="3">
    <source>
        <dbReference type="ARBA" id="ARBA00022448"/>
    </source>
</evidence>
<dbReference type="SUPFAM" id="SSF103473">
    <property type="entry name" value="MFS general substrate transporter"/>
    <property type="match status" value="1"/>
</dbReference>
<keyword evidence="4 7" id="KW-0812">Transmembrane</keyword>
<keyword evidence="3" id="KW-0813">Transport</keyword>
<dbReference type="PANTHER" id="PTHR23511:SF5">
    <property type="entry name" value="MAJOR FACILITATOR-TYPE TRANSPORTER HXNZ-RELATED"/>
    <property type="match status" value="1"/>
</dbReference>
<feature type="transmembrane region" description="Helical" evidence="7">
    <location>
        <begin position="448"/>
        <end position="470"/>
    </location>
</feature>
<evidence type="ECO:0000259" key="8">
    <source>
        <dbReference type="PROSITE" id="PS50850"/>
    </source>
</evidence>
<name>A0A8H6S9J0_9AGAR</name>
<dbReference type="OrthoDB" id="3936150at2759"/>
<evidence type="ECO:0000313" key="9">
    <source>
        <dbReference type="EMBL" id="KAF7294847.1"/>
    </source>
</evidence>
<dbReference type="FunFam" id="1.20.1250.20:FF:000171">
    <property type="entry name" value="MFS general substrate transporter"/>
    <property type="match status" value="1"/>
</dbReference>
<comment type="similarity">
    <text evidence="2">Belongs to the major facilitator superfamily.</text>
</comment>
<evidence type="ECO:0000256" key="5">
    <source>
        <dbReference type="ARBA" id="ARBA00022989"/>
    </source>
</evidence>
<dbReference type="GeneID" id="59349332"/>
<evidence type="ECO:0000256" key="6">
    <source>
        <dbReference type="ARBA" id="ARBA00023136"/>
    </source>
</evidence>
<feature type="transmembrane region" description="Helical" evidence="7">
    <location>
        <begin position="101"/>
        <end position="119"/>
    </location>
</feature>
<dbReference type="Pfam" id="PF07690">
    <property type="entry name" value="MFS_1"/>
    <property type="match status" value="1"/>
</dbReference>
<feature type="transmembrane region" description="Helical" evidence="7">
    <location>
        <begin position="515"/>
        <end position="533"/>
    </location>
</feature>
<feature type="transmembrane region" description="Helical" evidence="7">
    <location>
        <begin position="63"/>
        <end position="89"/>
    </location>
</feature>
<dbReference type="Proteomes" id="UP000636479">
    <property type="component" value="Unassembled WGS sequence"/>
</dbReference>
<feature type="transmembrane region" description="Helical" evidence="7">
    <location>
        <begin position="188"/>
        <end position="211"/>
    </location>
</feature>
<evidence type="ECO:0000256" key="2">
    <source>
        <dbReference type="ARBA" id="ARBA00008335"/>
    </source>
</evidence>
<dbReference type="Gene3D" id="1.20.1250.20">
    <property type="entry name" value="MFS general substrate transporter like domains"/>
    <property type="match status" value="1"/>
</dbReference>
<keyword evidence="5 7" id="KW-1133">Transmembrane helix</keyword>